<dbReference type="InterPro" id="IPR000014">
    <property type="entry name" value="PAS"/>
</dbReference>
<dbReference type="InterPro" id="IPR035965">
    <property type="entry name" value="PAS-like_dom_sf"/>
</dbReference>
<dbReference type="FunFam" id="1.10.287.130:FF:000145">
    <property type="entry name" value="Sensory transduction histidine kinase"/>
    <property type="match status" value="1"/>
</dbReference>
<feature type="domain" description="PAS" evidence="9">
    <location>
        <begin position="224"/>
        <end position="269"/>
    </location>
</feature>
<dbReference type="PANTHER" id="PTHR43047">
    <property type="entry name" value="TWO-COMPONENT HISTIDINE PROTEIN KINASE"/>
    <property type="match status" value="1"/>
</dbReference>
<evidence type="ECO:0000259" key="10">
    <source>
        <dbReference type="PROSITE" id="PS50113"/>
    </source>
</evidence>
<dbReference type="Pfam" id="PF02518">
    <property type="entry name" value="HATPase_c"/>
    <property type="match status" value="1"/>
</dbReference>
<dbReference type="SMART" id="SM00091">
    <property type="entry name" value="PAS"/>
    <property type="match status" value="3"/>
</dbReference>
<keyword evidence="4" id="KW-0808">Transferase</keyword>
<keyword evidence="3" id="KW-0597">Phosphoprotein</keyword>
<feature type="transmembrane region" description="Helical" evidence="7">
    <location>
        <begin position="6"/>
        <end position="28"/>
    </location>
</feature>
<dbReference type="PROSITE" id="PS50109">
    <property type="entry name" value="HIS_KIN"/>
    <property type="match status" value="1"/>
</dbReference>
<organism evidence="11 12">
    <name type="scientific">Beggiatoa leptomitoformis</name>
    <dbReference type="NCBI Taxonomy" id="288004"/>
    <lineage>
        <taxon>Bacteria</taxon>
        <taxon>Pseudomonadati</taxon>
        <taxon>Pseudomonadota</taxon>
        <taxon>Gammaproteobacteria</taxon>
        <taxon>Thiotrichales</taxon>
        <taxon>Thiotrichaceae</taxon>
        <taxon>Beggiatoa</taxon>
    </lineage>
</organism>
<dbReference type="GO" id="GO:0009927">
    <property type="term" value="F:histidine phosphotransfer kinase activity"/>
    <property type="evidence" value="ECO:0007669"/>
    <property type="project" value="TreeGrafter"/>
</dbReference>
<feature type="domain" description="PAC" evidence="10">
    <location>
        <begin position="272"/>
        <end position="324"/>
    </location>
</feature>
<dbReference type="InterPro" id="IPR005467">
    <property type="entry name" value="His_kinase_dom"/>
</dbReference>
<keyword evidence="7" id="KW-0472">Membrane</keyword>
<dbReference type="SMART" id="SM00388">
    <property type="entry name" value="HisKA"/>
    <property type="match status" value="1"/>
</dbReference>
<dbReference type="OrthoDB" id="8820742at2"/>
<evidence type="ECO:0000313" key="11">
    <source>
        <dbReference type="EMBL" id="AUI70350.1"/>
    </source>
</evidence>
<dbReference type="Proteomes" id="UP000234271">
    <property type="component" value="Chromosome"/>
</dbReference>
<dbReference type="RefSeq" id="WP_062150756.1">
    <property type="nucleotide sequence ID" value="NZ_CP012373.2"/>
</dbReference>
<feature type="domain" description="PAS" evidence="9">
    <location>
        <begin position="325"/>
        <end position="395"/>
    </location>
</feature>
<dbReference type="InterPro" id="IPR036097">
    <property type="entry name" value="HisK_dim/P_sf"/>
</dbReference>
<dbReference type="Pfam" id="PF13426">
    <property type="entry name" value="PAS_9"/>
    <property type="match status" value="2"/>
</dbReference>
<dbReference type="InterPro" id="IPR001610">
    <property type="entry name" value="PAC"/>
</dbReference>
<dbReference type="SMART" id="SM00086">
    <property type="entry name" value="PAC"/>
    <property type="match status" value="3"/>
</dbReference>
<dbReference type="PRINTS" id="PR00344">
    <property type="entry name" value="BCTRLSENSOR"/>
</dbReference>
<proteinExistence type="predicted"/>
<dbReference type="PROSITE" id="PS50113">
    <property type="entry name" value="PAC"/>
    <property type="match status" value="3"/>
</dbReference>
<feature type="transmembrane region" description="Helical" evidence="7">
    <location>
        <begin position="35"/>
        <end position="53"/>
    </location>
</feature>
<dbReference type="SMART" id="SM00387">
    <property type="entry name" value="HATPase_c"/>
    <property type="match status" value="1"/>
</dbReference>
<keyword evidence="6" id="KW-0902">Two-component regulatory system</keyword>
<reference evidence="12" key="1">
    <citation type="submission" date="2016-12" db="EMBL/GenBank/DDBJ databases">
        <title>Complete Genome Sequence of Beggiatoa leptomitiformis D-401.</title>
        <authorList>
            <person name="Fomenkov A."/>
            <person name="Vincze T."/>
            <person name="Grabovich M."/>
            <person name="Anton B.P."/>
            <person name="Dubinina G."/>
            <person name="Orlova M."/>
            <person name="Belousova E."/>
            <person name="Roberts R.J."/>
        </authorList>
    </citation>
    <scope>NUCLEOTIDE SEQUENCE [LARGE SCALE GENOMIC DNA]</scope>
    <source>
        <strain evidence="12">D-401</strain>
    </source>
</reference>
<dbReference type="Pfam" id="PF00512">
    <property type="entry name" value="HisKA"/>
    <property type="match status" value="1"/>
</dbReference>
<dbReference type="InterPro" id="IPR013655">
    <property type="entry name" value="PAS_fold_3"/>
</dbReference>
<evidence type="ECO:0000256" key="5">
    <source>
        <dbReference type="ARBA" id="ARBA00022777"/>
    </source>
</evidence>
<accession>A0A2N9YIM7</accession>
<dbReference type="Gene3D" id="3.30.450.20">
    <property type="entry name" value="PAS domain"/>
    <property type="match status" value="3"/>
</dbReference>
<dbReference type="Gene3D" id="3.30.565.10">
    <property type="entry name" value="Histidine kinase-like ATPase, C-terminal domain"/>
    <property type="match status" value="1"/>
</dbReference>
<dbReference type="CDD" id="cd00130">
    <property type="entry name" value="PAS"/>
    <property type="match status" value="3"/>
</dbReference>
<dbReference type="Gene3D" id="1.10.287.130">
    <property type="match status" value="1"/>
</dbReference>
<evidence type="ECO:0000256" key="4">
    <source>
        <dbReference type="ARBA" id="ARBA00022679"/>
    </source>
</evidence>
<evidence type="ECO:0000256" key="6">
    <source>
        <dbReference type="ARBA" id="ARBA00023012"/>
    </source>
</evidence>
<feature type="domain" description="Histidine kinase" evidence="8">
    <location>
        <begin position="468"/>
        <end position="688"/>
    </location>
</feature>
<evidence type="ECO:0000259" key="8">
    <source>
        <dbReference type="PROSITE" id="PS50109"/>
    </source>
</evidence>
<protein>
    <recommendedName>
        <fullName evidence="2">histidine kinase</fullName>
        <ecNumber evidence="2">2.7.13.3</ecNumber>
    </recommendedName>
</protein>
<dbReference type="CDD" id="cd16922">
    <property type="entry name" value="HATPase_EvgS-ArcB-TorS-like"/>
    <property type="match status" value="1"/>
</dbReference>
<dbReference type="GO" id="GO:0005886">
    <property type="term" value="C:plasma membrane"/>
    <property type="evidence" value="ECO:0007669"/>
    <property type="project" value="TreeGrafter"/>
</dbReference>
<dbReference type="SUPFAM" id="SSF55874">
    <property type="entry name" value="ATPase domain of HSP90 chaperone/DNA topoisomerase II/histidine kinase"/>
    <property type="match status" value="1"/>
</dbReference>
<keyword evidence="7" id="KW-0812">Transmembrane</keyword>
<dbReference type="SUPFAM" id="SSF55785">
    <property type="entry name" value="PYP-like sensor domain (PAS domain)"/>
    <property type="match status" value="3"/>
</dbReference>
<keyword evidence="7" id="KW-1133">Transmembrane helix</keyword>
<comment type="catalytic activity">
    <reaction evidence="1">
        <text>ATP + protein L-histidine = ADP + protein N-phospho-L-histidine.</text>
        <dbReference type="EC" id="2.7.13.3"/>
    </reaction>
</comment>
<evidence type="ECO:0000256" key="3">
    <source>
        <dbReference type="ARBA" id="ARBA00022553"/>
    </source>
</evidence>
<dbReference type="InterPro" id="IPR003594">
    <property type="entry name" value="HATPase_dom"/>
</dbReference>
<dbReference type="SUPFAM" id="SSF47384">
    <property type="entry name" value="Homodimeric domain of signal transducing histidine kinase"/>
    <property type="match status" value="1"/>
</dbReference>
<evidence type="ECO:0000313" key="12">
    <source>
        <dbReference type="Proteomes" id="UP000234271"/>
    </source>
</evidence>
<dbReference type="InterPro" id="IPR003661">
    <property type="entry name" value="HisK_dim/P_dom"/>
</dbReference>
<evidence type="ECO:0000256" key="7">
    <source>
        <dbReference type="SAM" id="Phobius"/>
    </source>
</evidence>
<dbReference type="EC" id="2.7.13.3" evidence="2"/>
<evidence type="ECO:0000256" key="1">
    <source>
        <dbReference type="ARBA" id="ARBA00000085"/>
    </source>
</evidence>
<dbReference type="InterPro" id="IPR000700">
    <property type="entry name" value="PAS-assoc_C"/>
</dbReference>
<dbReference type="AlphaFoldDB" id="A0A2N9YIM7"/>
<gene>
    <name evidence="11" type="ORF">BLE401_17690</name>
</gene>
<evidence type="ECO:0000256" key="2">
    <source>
        <dbReference type="ARBA" id="ARBA00012438"/>
    </source>
</evidence>
<feature type="domain" description="PAC" evidence="10">
    <location>
        <begin position="399"/>
        <end position="451"/>
    </location>
</feature>
<dbReference type="GO" id="GO:0000155">
    <property type="term" value="F:phosphorelay sensor kinase activity"/>
    <property type="evidence" value="ECO:0007669"/>
    <property type="project" value="InterPro"/>
</dbReference>
<dbReference type="FunFam" id="3.30.565.10:FF:000010">
    <property type="entry name" value="Sensor histidine kinase RcsC"/>
    <property type="match status" value="1"/>
</dbReference>
<keyword evidence="5" id="KW-0418">Kinase</keyword>
<dbReference type="InterPro" id="IPR036890">
    <property type="entry name" value="HATPase_C_sf"/>
</dbReference>
<sequence length="688" mass="78964">MVYSAFQFWLSTLPLGLLWLLMAGGIYWRFVDDSFLTWVFFITSGMGGLWLYYIRQKFLQPCILQQKNHQLINQLLDNMPHVFFQYQIDSKGFGKIRYINKQAINFYGLTSVKIPPAEILALIAEEDKERIQLLLDDIHNCSQNLNEVFRTGKEGSYNYLRLSATTYHDIDKNTIITGYIEDISEQKKLENALRKSKERFELAVLGSSSGLWDWGNTFEDRAWWSSRFFALLGYVENEVEPSLSRLTTFLHPDDRLPVMNALSKHLQERIPFDVDCRLQKKNEEYHWFRLLGQAVWDEMGKATRMAGSLNDITERKLAELALRKSAEQFRTLVENGSDWVWECDKHLIIKVISENIKTVLGYDATELIGHHLFTLIPQTELNDIQNAFNTDQNDRSPIQHQEIQLKRKDGVPLLVDITAIPLFDTDKRFLGYFGMGRDITLQHQNHQLSIENKELAKMTRLKDEFLATMSHELRTPLNAVLGMAEALQEGVYGHLDVRQLRSVQIIENSGKHLLMLINDILDLSKIEAGKMHLTLGDVALDSLSQQCIEFIRPQAAKKNLKLTIQTDTAITTIQADRQRLRQILINLLNNAVKFTPDNGEIGLELKNDPATKKIHITVWDKGIGIAEADKEKLFKPFSQIDARLSRHYEGTGLGLALIYRLTLLHGGQVSVESEIGKGSRFTISLNNE</sequence>
<evidence type="ECO:0000259" key="9">
    <source>
        <dbReference type="PROSITE" id="PS50112"/>
    </source>
</evidence>
<dbReference type="NCBIfam" id="TIGR00229">
    <property type="entry name" value="sensory_box"/>
    <property type="match status" value="3"/>
</dbReference>
<dbReference type="PROSITE" id="PS50112">
    <property type="entry name" value="PAS"/>
    <property type="match status" value="2"/>
</dbReference>
<dbReference type="EMBL" id="CP018889">
    <property type="protein sequence ID" value="AUI70350.1"/>
    <property type="molecule type" value="Genomic_DNA"/>
</dbReference>
<dbReference type="PANTHER" id="PTHR43047:SF63">
    <property type="entry name" value="HISTIDINE KINASE"/>
    <property type="match status" value="1"/>
</dbReference>
<dbReference type="Pfam" id="PF08447">
    <property type="entry name" value="PAS_3"/>
    <property type="match status" value="1"/>
</dbReference>
<name>A0A2N9YIM7_9GAMM</name>
<keyword evidence="12" id="KW-1185">Reference proteome</keyword>
<feature type="domain" description="PAC" evidence="10">
    <location>
        <begin position="143"/>
        <end position="195"/>
    </location>
</feature>
<dbReference type="InterPro" id="IPR004358">
    <property type="entry name" value="Sig_transdc_His_kin-like_C"/>
</dbReference>
<dbReference type="CDD" id="cd00082">
    <property type="entry name" value="HisKA"/>
    <property type="match status" value="1"/>
</dbReference>